<feature type="signal peptide" evidence="2">
    <location>
        <begin position="1"/>
        <end position="29"/>
    </location>
</feature>
<feature type="domain" description="Excalibur calcium-binding" evidence="3">
    <location>
        <begin position="126"/>
        <end position="160"/>
    </location>
</feature>
<proteinExistence type="predicted"/>
<feature type="compositionally biased region" description="Low complexity" evidence="1">
    <location>
        <begin position="79"/>
        <end position="120"/>
    </location>
</feature>
<sequence>MTKKTMALRLVPVMALMAGLLTAALPARAQLMFKCVNGGQVTYQQTPCPGTGPVRSLEADRAEAERRHRDRDPRPVAPRPAVAAAAASAAPAGRPPATASATGTPPTAAAPSSLPTAPSRWRCDGRRHCSQMSSCEEAKFFLAHCPGVKMDGDHDGVPCEEQWCHSGW</sequence>
<evidence type="ECO:0000256" key="2">
    <source>
        <dbReference type="SAM" id="SignalP"/>
    </source>
</evidence>
<evidence type="ECO:0000313" key="4">
    <source>
        <dbReference type="EMBL" id="NRT57670.1"/>
    </source>
</evidence>
<dbReference type="EMBL" id="JABSNM010000017">
    <property type="protein sequence ID" value="NRT57670.1"/>
    <property type="molecule type" value="Genomic_DNA"/>
</dbReference>
<organism evidence="4 5">
    <name type="scientific">Sphaerotilus uruguayifluvii</name>
    <dbReference type="NCBI Taxonomy" id="2735897"/>
    <lineage>
        <taxon>Bacteria</taxon>
        <taxon>Pseudomonadati</taxon>
        <taxon>Pseudomonadota</taxon>
        <taxon>Betaproteobacteria</taxon>
        <taxon>Burkholderiales</taxon>
        <taxon>Sphaerotilaceae</taxon>
        <taxon>Sphaerotilus</taxon>
    </lineage>
</organism>
<feature type="compositionally biased region" description="Basic and acidic residues" evidence="1">
    <location>
        <begin position="57"/>
        <end position="74"/>
    </location>
</feature>
<comment type="caution">
    <text evidence="4">The sequence shown here is derived from an EMBL/GenBank/DDBJ whole genome shotgun (WGS) entry which is preliminary data.</text>
</comment>
<keyword evidence="5" id="KW-1185">Reference proteome</keyword>
<evidence type="ECO:0000313" key="5">
    <source>
        <dbReference type="Proteomes" id="UP001516061"/>
    </source>
</evidence>
<evidence type="ECO:0000256" key="1">
    <source>
        <dbReference type="SAM" id="MobiDB-lite"/>
    </source>
</evidence>
<dbReference type="InterPro" id="IPR008613">
    <property type="entry name" value="Excalibur_Ca-bd_domain"/>
</dbReference>
<feature type="region of interest" description="Disordered" evidence="1">
    <location>
        <begin position="44"/>
        <end position="120"/>
    </location>
</feature>
<protein>
    <recommendedName>
        <fullName evidence="3">Excalibur calcium-binding domain-containing protein</fullName>
    </recommendedName>
</protein>
<feature type="chain" id="PRO_5045971952" description="Excalibur calcium-binding domain-containing protein" evidence="2">
    <location>
        <begin position="30"/>
        <end position="168"/>
    </location>
</feature>
<keyword evidence="2" id="KW-0732">Signal</keyword>
<dbReference type="Proteomes" id="UP001516061">
    <property type="component" value="Unassembled WGS sequence"/>
</dbReference>
<gene>
    <name evidence="4" type="ORF">HNQ01_003427</name>
</gene>
<name>A0ABX2G6L8_9BURK</name>
<dbReference type="Pfam" id="PF05901">
    <property type="entry name" value="Excalibur"/>
    <property type="match status" value="1"/>
</dbReference>
<accession>A0ABX2G6L8</accession>
<evidence type="ECO:0000259" key="3">
    <source>
        <dbReference type="Pfam" id="PF05901"/>
    </source>
</evidence>
<reference evidence="4 5" key="1">
    <citation type="submission" date="2020-05" db="EMBL/GenBank/DDBJ databases">
        <title>Genomic Encyclopedia of Type Strains, Phase IV (KMG-V): Genome sequencing to study the core and pangenomes of soil and plant-associated prokaryotes.</title>
        <authorList>
            <person name="Whitman W."/>
        </authorList>
    </citation>
    <scope>NUCLEOTIDE SEQUENCE [LARGE SCALE GENOMIC DNA]</scope>
    <source>
        <strain evidence="4 5">C29</strain>
    </source>
</reference>
<dbReference type="RefSeq" id="WP_217427586.1">
    <property type="nucleotide sequence ID" value="NZ_JABSNM010000017.1"/>
</dbReference>